<dbReference type="AlphaFoldDB" id="A0AAU7BWW4"/>
<evidence type="ECO:0000313" key="1">
    <source>
        <dbReference type="EMBL" id="XBG62437.1"/>
    </source>
</evidence>
<dbReference type="RefSeq" id="WP_347925656.1">
    <property type="nucleotide sequence ID" value="NZ_CP157199.1"/>
</dbReference>
<dbReference type="EMBL" id="CP157199">
    <property type="protein sequence ID" value="XBG62437.1"/>
    <property type="molecule type" value="Genomic_DNA"/>
</dbReference>
<accession>A0AAU7BWW4</accession>
<reference evidence="1" key="1">
    <citation type="submission" date="2024-05" db="EMBL/GenBank/DDBJ databases">
        <title>Pontimicrobium maritimus sp. nov., isolated form sea water.</title>
        <authorList>
            <person name="Muhammad N."/>
            <person name="Vuong T.Q."/>
            <person name="Han H.L."/>
            <person name="Kim S.-G."/>
        </authorList>
    </citation>
    <scope>NUCLEOTIDE SEQUENCE</scope>
    <source>
        <strain evidence="1">SW4</strain>
    </source>
</reference>
<protein>
    <submittedName>
        <fullName evidence="1">Uncharacterized protein</fullName>
    </submittedName>
</protein>
<sequence length="67" mass="7744">MGRPATKPLDLRDGFYIEIRNRGSKTGIKIRRDNEKQMEFAIKEYEKSKDVIVLGEYKNGKLLTKVG</sequence>
<gene>
    <name evidence="1" type="ORF">ABGB03_05910</name>
</gene>
<name>A0AAU7BWW4_9FLAO</name>
<organism evidence="1">
    <name type="scientific">Pontimicrobium sp. SW4</name>
    <dbReference type="NCBI Taxonomy" id="3153519"/>
    <lineage>
        <taxon>Bacteria</taxon>
        <taxon>Pseudomonadati</taxon>
        <taxon>Bacteroidota</taxon>
        <taxon>Flavobacteriia</taxon>
        <taxon>Flavobacteriales</taxon>
        <taxon>Flavobacteriaceae</taxon>
        <taxon>Pontimicrobium</taxon>
    </lineage>
</organism>
<proteinExistence type="predicted"/>